<evidence type="ECO:0000256" key="1">
    <source>
        <dbReference type="ARBA" id="ARBA00010994"/>
    </source>
</evidence>
<protein>
    <recommendedName>
        <fullName evidence="5">EF-hand domain-containing protein</fullName>
    </recommendedName>
</protein>
<organism evidence="6 7">
    <name type="scientific">Effrenium voratum</name>
    <dbReference type="NCBI Taxonomy" id="2562239"/>
    <lineage>
        <taxon>Eukaryota</taxon>
        <taxon>Sar</taxon>
        <taxon>Alveolata</taxon>
        <taxon>Dinophyceae</taxon>
        <taxon>Suessiales</taxon>
        <taxon>Symbiodiniaceae</taxon>
        <taxon>Effrenium</taxon>
    </lineage>
</organism>
<evidence type="ECO:0000313" key="6">
    <source>
        <dbReference type="EMBL" id="CAJ1379658.1"/>
    </source>
</evidence>
<dbReference type="AlphaFoldDB" id="A0AA36I3Q0"/>
<dbReference type="GO" id="GO:0015631">
    <property type="term" value="F:tubulin binding"/>
    <property type="evidence" value="ECO:0007669"/>
    <property type="project" value="InterPro"/>
</dbReference>
<dbReference type="SMART" id="SM00054">
    <property type="entry name" value="EFh"/>
    <property type="match status" value="5"/>
</dbReference>
<dbReference type="Gene3D" id="1.10.238.10">
    <property type="entry name" value="EF-hand"/>
    <property type="match status" value="4"/>
</dbReference>
<name>A0AA36I3Q0_9DINO</name>
<keyword evidence="3" id="KW-0677">Repeat</keyword>
<sequence length="496" mass="55409">MSHDGGPELDLDALGERIRAIFDRFDKDGGGTLDRHELHQVFKTLVPKIPPLQIHDYCKHLSRGKEGPVSREEFCHWILSGGGAKIVLQALMKETSDVLATSVREVFARFDVDGDCKLGKSELWRVFKTLDGKLRLHELAVVSHELDTGGDGTVSPKEFLHWLRQGSDRAQALTRTILKETGRAREMRIRNAFQRYDVTGDGVLDIEELAGALKVLGSFSTEEIKHVRLDLDKSGDGKVSFQEFASWVKCGQGRREVLKAKAILAPSDGDGLEAAFYNFCGPGHADMNGSNFVRLCKDCGLLDEHLDAVSVDLVFSDPRIKDRSVRSIDFLQFELALEILAEKKGCRLADLRSAVLLQGCPKSLCRGGVSLCGSHHTSQDDSGVQPRRTSFTGLDDWSLSVPQKKPTRCSSQKKVAAMLRTTESPGHESWRREVDNSQLWKVFGLHTSAGRNLKKLYQPPYTPPPINARRRKSCNEHTWSSPFLMEPGRRLPKQAW</sequence>
<keyword evidence="4" id="KW-0106">Calcium</keyword>
<dbReference type="PANTHER" id="PTHR10891">
    <property type="entry name" value="EF-HAND CALCIUM-BINDING DOMAIN CONTAINING PROTEIN"/>
    <property type="match status" value="1"/>
</dbReference>
<evidence type="ECO:0000256" key="3">
    <source>
        <dbReference type="ARBA" id="ARBA00022737"/>
    </source>
</evidence>
<dbReference type="Pfam" id="PF05517">
    <property type="entry name" value="p25-alpha"/>
    <property type="match status" value="1"/>
</dbReference>
<dbReference type="InterPro" id="IPR002048">
    <property type="entry name" value="EF_hand_dom"/>
</dbReference>
<accession>A0AA36I3Q0</accession>
<dbReference type="Pfam" id="PF13499">
    <property type="entry name" value="EF-hand_7"/>
    <property type="match status" value="2"/>
</dbReference>
<feature type="domain" description="EF-hand" evidence="5">
    <location>
        <begin position="98"/>
        <end position="133"/>
    </location>
</feature>
<dbReference type="InterPro" id="IPR018247">
    <property type="entry name" value="EF_Hand_1_Ca_BS"/>
</dbReference>
<comment type="similarity">
    <text evidence="1">Belongs to the TPPP family.</text>
</comment>
<dbReference type="GO" id="GO:0046785">
    <property type="term" value="P:microtubule polymerization"/>
    <property type="evidence" value="ECO:0007669"/>
    <property type="project" value="InterPro"/>
</dbReference>
<dbReference type="InterPro" id="IPR039647">
    <property type="entry name" value="EF_hand_pair_protein_CML-like"/>
</dbReference>
<dbReference type="GO" id="GO:0005509">
    <property type="term" value="F:calcium ion binding"/>
    <property type="evidence" value="ECO:0007669"/>
    <property type="project" value="InterPro"/>
</dbReference>
<dbReference type="EMBL" id="CAUJNA010000647">
    <property type="protein sequence ID" value="CAJ1379658.1"/>
    <property type="molecule type" value="Genomic_DNA"/>
</dbReference>
<proteinExistence type="inferred from homology"/>
<dbReference type="PROSITE" id="PS50222">
    <property type="entry name" value="EF_HAND_2"/>
    <property type="match status" value="4"/>
</dbReference>
<comment type="caution">
    <text evidence="6">The sequence shown here is derived from an EMBL/GenBank/DDBJ whole genome shotgun (WGS) entry which is preliminary data.</text>
</comment>
<keyword evidence="7" id="KW-1185">Reference proteome</keyword>
<dbReference type="InterPro" id="IPR008907">
    <property type="entry name" value="TPP/p25"/>
</dbReference>
<reference evidence="6" key="1">
    <citation type="submission" date="2023-08" db="EMBL/GenBank/DDBJ databases">
        <authorList>
            <person name="Chen Y."/>
            <person name="Shah S."/>
            <person name="Dougan E. K."/>
            <person name="Thang M."/>
            <person name="Chan C."/>
        </authorList>
    </citation>
    <scope>NUCLEOTIDE SEQUENCE</scope>
</reference>
<dbReference type="PROSITE" id="PS00018">
    <property type="entry name" value="EF_HAND_1"/>
    <property type="match status" value="2"/>
</dbReference>
<evidence type="ECO:0000256" key="2">
    <source>
        <dbReference type="ARBA" id="ARBA00022723"/>
    </source>
</evidence>
<dbReference type="CDD" id="cd00051">
    <property type="entry name" value="EFh"/>
    <property type="match status" value="2"/>
</dbReference>
<dbReference type="SUPFAM" id="SSF47473">
    <property type="entry name" value="EF-hand"/>
    <property type="match status" value="3"/>
</dbReference>
<feature type="domain" description="EF-hand" evidence="5">
    <location>
        <begin position="230"/>
        <end position="254"/>
    </location>
</feature>
<evidence type="ECO:0000313" key="7">
    <source>
        <dbReference type="Proteomes" id="UP001178507"/>
    </source>
</evidence>
<feature type="domain" description="EF-hand" evidence="5">
    <location>
        <begin position="13"/>
        <end position="48"/>
    </location>
</feature>
<dbReference type="Pfam" id="PF13405">
    <property type="entry name" value="EF-hand_6"/>
    <property type="match status" value="1"/>
</dbReference>
<feature type="domain" description="EF-hand" evidence="5">
    <location>
        <begin position="184"/>
        <end position="219"/>
    </location>
</feature>
<evidence type="ECO:0000256" key="4">
    <source>
        <dbReference type="ARBA" id="ARBA00022837"/>
    </source>
</evidence>
<evidence type="ECO:0000259" key="5">
    <source>
        <dbReference type="PROSITE" id="PS50222"/>
    </source>
</evidence>
<dbReference type="Proteomes" id="UP001178507">
    <property type="component" value="Unassembled WGS sequence"/>
</dbReference>
<dbReference type="InterPro" id="IPR011992">
    <property type="entry name" value="EF-hand-dom_pair"/>
</dbReference>
<keyword evidence="2" id="KW-0479">Metal-binding</keyword>
<gene>
    <name evidence="6" type="ORF">EVOR1521_LOCUS7836</name>
</gene>